<dbReference type="RefSeq" id="WP_311770881.1">
    <property type="nucleotide sequence ID" value="NZ_JACHJQ010000001.1"/>
</dbReference>
<feature type="domain" description="Metallo-beta-lactamase" evidence="5">
    <location>
        <begin position="24"/>
        <end position="136"/>
    </location>
</feature>
<accession>A0A7W7VC98</accession>
<comment type="similarity">
    <text evidence="1">Belongs to the metallo-beta-lactamase superfamily.</text>
</comment>
<sequence length="193" mass="20268">MNVTHLNCGTMREIPADGREPARVVCHCLVIEAEHGLVLVETGFGAVDVTQPSVALGDAFLERTAPVLSPSETAAAQLIARGYAPSDVTDIVLTHLDLDHSGGLPDFPGARVHLHDAEYRAAMAVSDAHPEHTLRYPARALGSSAALGDLSVTAGRVVVRVRRRAAGRTAIGVVAGAPRRALRRALRGGGPNR</sequence>
<dbReference type="InterPro" id="IPR001279">
    <property type="entry name" value="Metallo-B-lactamas"/>
</dbReference>
<dbReference type="EMBL" id="JACHJQ010000001">
    <property type="protein sequence ID" value="MBB4904831.1"/>
    <property type="molecule type" value="Genomic_DNA"/>
</dbReference>
<evidence type="ECO:0000256" key="1">
    <source>
        <dbReference type="ARBA" id="ARBA00007749"/>
    </source>
</evidence>
<evidence type="ECO:0000256" key="4">
    <source>
        <dbReference type="ARBA" id="ARBA00022833"/>
    </source>
</evidence>
<keyword evidence="2" id="KW-0479">Metal-binding</keyword>
<dbReference type="Proteomes" id="UP000520767">
    <property type="component" value="Unassembled WGS sequence"/>
</dbReference>
<dbReference type="PANTHER" id="PTHR42978">
    <property type="entry name" value="QUORUM-QUENCHING LACTONASE YTNP-RELATED-RELATED"/>
    <property type="match status" value="1"/>
</dbReference>
<evidence type="ECO:0000256" key="2">
    <source>
        <dbReference type="ARBA" id="ARBA00022723"/>
    </source>
</evidence>
<dbReference type="AlphaFoldDB" id="A0A7W7VC98"/>
<keyword evidence="4" id="KW-0862">Zinc</keyword>
<gene>
    <name evidence="6" type="ORF">FHR82_001041</name>
</gene>
<comment type="caution">
    <text evidence="6">The sequence shown here is derived from an EMBL/GenBank/DDBJ whole genome shotgun (WGS) entry which is preliminary data.</text>
</comment>
<dbReference type="InterPro" id="IPR051013">
    <property type="entry name" value="MBL_superfamily_lactonases"/>
</dbReference>
<dbReference type="GO" id="GO:0016787">
    <property type="term" value="F:hydrolase activity"/>
    <property type="evidence" value="ECO:0007669"/>
    <property type="project" value="UniProtKB-KW"/>
</dbReference>
<keyword evidence="3 6" id="KW-0378">Hydrolase</keyword>
<dbReference type="InterPro" id="IPR036866">
    <property type="entry name" value="RibonucZ/Hydroxyglut_hydro"/>
</dbReference>
<dbReference type="Pfam" id="PF00753">
    <property type="entry name" value="Lactamase_B"/>
    <property type="match status" value="1"/>
</dbReference>
<keyword evidence="7" id="KW-1185">Reference proteome</keyword>
<protein>
    <submittedName>
        <fullName evidence="6">Glyoxylase-like metal-dependent hydrolase (Beta-lactamase superfamily II)</fullName>
    </submittedName>
</protein>
<proteinExistence type="inferred from homology"/>
<evidence type="ECO:0000313" key="6">
    <source>
        <dbReference type="EMBL" id="MBB4904831.1"/>
    </source>
</evidence>
<reference evidence="6 7" key="1">
    <citation type="submission" date="2020-08" db="EMBL/GenBank/DDBJ databases">
        <title>Genomic Encyclopedia of Type Strains, Phase III (KMG-III): the genomes of soil and plant-associated and newly described type strains.</title>
        <authorList>
            <person name="Whitman W."/>
        </authorList>
    </citation>
    <scope>NUCLEOTIDE SEQUENCE [LARGE SCALE GENOMIC DNA]</scope>
    <source>
        <strain evidence="6 7">CECT 8960</strain>
    </source>
</reference>
<dbReference type="GO" id="GO:0046872">
    <property type="term" value="F:metal ion binding"/>
    <property type="evidence" value="ECO:0007669"/>
    <property type="project" value="UniProtKB-KW"/>
</dbReference>
<dbReference type="SUPFAM" id="SSF56281">
    <property type="entry name" value="Metallo-hydrolase/oxidoreductase"/>
    <property type="match status" value="1"/>
</dbReference>
<name>A0A7W7VC98_9PSEU</name>
<dbReference type="PANTHER" id="PTHR42978:SF3">
    <property type="entry name" value="BLR3078 PROTEIN"/>
    <property type="match status" value="1"/>
</dbReference>
<evidence type="ECO:0000256" key="3">
    <source>
        <dbReference type="ARBA" id="ARBA00022801"/>
    </source>
</evidence>
<dbReference type="Gene3D" id="3.60.15.10">
    <property type="entry name" value="Ribonuclease Z/Hydroxyacylglutathione hydrolase-like"/>
    <property type="match status" value="1"/>
</dbReference>
<evidence type="ECO:0000259" key="5">
    <source>
        <dbReference type="Pfam" id="PF00753"/>
    </source>
</evidence>
<evidence type="ECO:0000313" key="7">
    <source>
        <dbReference type="Proteomes" id="UP000520767"/>
    </source>
</evidence>
<organism evidence="6 7">
    <name type="scientific">Actinophytocola algeriensis</name>
    <dbReference type="NCBI Taxonomy" id="1768010"/>
    <lineage>
        <taxon>Bacteria</taxon>
        <taxon>Bacillati</taxon>
        <taxon>Actinomycetota</taxon>
        <taxon>Actinomycetes</taxon>
        <taxon>Pseudonocardiales</taxon>
        <taxon>Pseudonocardiaceae</taxon>
    </lineage>
</organism>